<dbReference type="PANTHER" id="PTHR33362:SF5">
    <property type="entry name" value="C4-DICARBOXYLATE TRAP TRANSPORTER LARGE PERMEASE PROTEIN DCTM"/>
    <property type="match status" value="1"/>
</dbReference>
<feature type="transmembrane region" description="Helical" evidence="7">
    <location>
        <begin position="142"/>
        <end position="169"/>
    </location>
</feature>
<evidence type="ECO:0000256" key="1">
    <source>
        <dbReference type="ARBA" id="ARBA00004429"/>
    </source>
</evidence>
<name>A0A238LGF6_9RHOB</name>
<comment type="similarity">
    <text evidence="7">Belongs to the TRAP transporter large permease family.</text>
</comment>
<keyword evidence="4 7" id="KW-0812">Transmembrane</keyword>
<dbReference type="PANTHER" id="PTHR33362">
    <property type="entry name" value="SIALIC ACID TRAP TRANSPORTER PERMEASE PROTEIN SIAT-RELATED"/>
    <property type="match status" value="1"/>
</dbReference>
<dbReference type="GO" id="GO:0005886">
    <property type="term" value="C:plasma membrane"/>
    <property type="evidence" value="ECO:0007669"/>
    <property type="project" value="UniProtKB-SubCell"/>
</dbReference>
<feature type="transmembrane region" description="Helical" evidence="7">
    <location>
        <begin position="253"/>
        <end position="270"/>
    </location>
</feature>
<organism evidence="9 10">
    <name type="scientific">Flavimaricola marinus</name>
    <dbReference type="NCBI Taxonomy" id="1819565"/>
    <lineage>
        <taxon>Bacteria</taxon>
        <taxon>Pseudomonadati</taxon>
        <taxon>Pseudomonadota</taxon>
        <taxon>Alphaproteobacteria</taxon>
        <taxon>Rhodobacterales</taxon>
        <taxon>Paracoccaceae</taxon>
        <taxon>Flavimaricola</taxon>
    </lineage>
</organism>
<evidence type="ECO:0000256" key="5">
    <source>
        <dbReference type="ARBA" id="ARBA00022989"/>
    </source>
</evidence>
<dbReference type="OrthoDB" id="9790209at2"/>
<dbReference type="RefSeq" id="WP_093992221.1">
    <property type="nucleotide sequence ID" value="NZ_FXZK01000003.1"/>
</dbReference>
<feature type="transmembrane region" description="Helical" evidence="7">
    <location>
        <begin position="324"/>
        <end position="354"/>
    </location>
</feature>
<dbReference type="AlphaFoldDB" id="A0A238LGF6"/>
<evidence type="ECO:0000259" key="8">
    <source>
        <dbReference type="Pfam" id="PF06808"/>
    </source>
</evidence>
<feature type="transmembrane region" description="Helical" evidence="7">
    <location>
        <begin position="366"/>
        <end position="392"/>
    </location>
</feature>
<feature type="transmembrane region" description="Helical" evidence="7">
    <location>
        <begin position="291"/>
        <end position="312"/>
    </location>
</feature>
<protein>
    <recommendedName>
        <fullName evidence="7">TRAP transporter large permease protein</fullName>
    </recommendedName>
</protein>
<dbReference type="Proteomes" id="UP000201613">
    <property type="component" value="Unassembled WGS sequence"/>
</dbReference>
<evidence type="ECO:0000256" key="3">
    <source>
        <dbReference type="ARBA" id="ARBA00022519"/>
    </source>
</evidence>
<dbReference type="GO" id="GO:0022857">
    <property type="term" value="F:transmembrane transporter activity"/>
    <property type="evidence" value="ECO:0007669"/>
    <property type="project" value="UniProtKB-UniRule"/>
</dbReference>
<keyword evidence="7" id="KW-0813">Transport</keyword>
<dbReference type="PIRSF" id="PIRSF006066">
    <property type="entry name" value="HI0050"/>
    <property type="match status" value="1"/>
</dbReference>
<sequence length="439" mass="46300">MGGEIVLYMLVLLIVLILLGVHIGVSLAVCSGLGLYIMFRGNTEAAVSLISNTAYEAVRKDVFAVIPLFVLMGDFIWRSGAASDLYRICDRTLRRLPGRLAIATIAGNTVFAAVTGVSIASAAAFSRIAYPEMKKLGYKQTFALGAVAGSACLGMLIPPSVLLIVWAILTEMSVGALFIAGVGPGILLALLFSGYVIIAAIMNPSIAPAYDKPLVEPSREENRSELIGGLGILALIMIVIGGIWLGFFTPTEAAAFGVLAALVLGVIKGMRIADIMESMYQAGRTTAPIMFLLIAAQMYSRLLALGGGVNYIQGMFLDSNLTPLMILGLMTLIWLVLGMLIDSVSIILLTVPIFSPIAMSLGYDPIAFAIFGILVIEAGLLSPPFGLLVYTVRGSVPDKTATLKKIFIGSSPYFVLILVAAAIVISFPGIATMLPGSLL</sequence>
<feature type="transmembrane region" description="Helical" evidence="7">
    <location>
        <begin position="60"/>
        <end position="80"/>
    </location>
</feature>
<feature type="transmembrane region" description="Helical" evidence="7">
    <location>
        <begin position="226"/>
        <end position="247"/>
    </location>
</feature>
<accession>A0A238LGF6</accession>
<feature type="domain" description="TRAP C4-dicarboxylate transport system permease DctM subunit" evidence="8">
    <location>
        <begin position="10"/>
        <end position="430"/>
    </location>
</feature>
<keyword evidence="6 7" id="KW-0472">Membrane</keyword>
<feature type="transmembrane region" description="Helical" evidence="7">
    <location>
        <begin position="6"/>
        <end position="39"/>
    </location>
</feature>
<keyword evidence="10" id="KW-1185">Reference proteome</keyword>
<gene>
    <name evidence="9" type="primary">siaT_6</name>
    <name evidence="9" type="ORF">LOM8899_02193</name>
</gene>
<evidence type="ECO:0000313" key="10">
    <source>
        <dbReference type="Proteomes" id="UP000201613"/>
    </source>
</evidence>
<keyword evidence="3 7" id="KW-0997">Cell inner membrane</keyword>
<reference evidence="9 10" key="1">
    <citation type="submission" date="2017-05" db="EMBL/GenBank/DDBJ databases">
        <authorList>
            <person name="Song R."/>
            <person name="Chenine A.L."/>
            <person name="Ruprecht R.M."/>
        </authorList>
    </citation>
    <scope>NUCLEOTIDE SEQUENCE [LARGE SCALE GENOMIC DNA]</scope>
    <source>
        <strain evidence="9 10">CECT 8899</strain>
    </source>
</reference>
<dbReference type="EMBL" id="FXZK01000003">
    <property type="protein sequence ID" value="SMY08046.1"/>
    <property type="molecule type" value="Genomic_DNA"/>
</dbReference>
<dbReference type="Pfam" id="PF06808">
    <property type="entry name" value="DctM"/>
    <property type="match status" value="1"/>
</dbReference>
<evidence type="ECO:0000256" key="7">
    <source>
        <dbReference type="RuleBase" id="RU369079"/>
    </source>
</evidence>
<keyword evidence="2" id="KW-1003">Cell membrane</keyword>
<feature type="transmembrane region" description="Helical" evidence="7">
    <location>
        <begin position="175"/>
        <end position="202"/>
    </location>
</feature>
<keyword evidence="5 7" id="KW-1133">Transmembrane helix</keyword>
<feature type="transmembrane region" description="Helical" evidence="7">
    <location>
        <begin position="100"/>
        <end position="130"/>
    </location>
</feature>
<evidence type="ECO:0000256" key="4">
    <source>
        <dbReference type="ARBA" id="ARBA00022692"/>
    </source>
</evidence>
<comment type="function">
    <text evidence="7">Part of the tripartite ATP-independent periplasmic (TRAP) transport system.</text>
</comment>
<dbReference type="NCBIfam" id="TIGR00786">
    <property type="entry name" value="dctM"/>
    <property type="match status" value="1"/>
</dbReference>
<evidence type="ECO:0000313" key="9">
    <source>
        <dbReference type="EMBL" id="SMY08046.1"/>
    </source>
</evidence>
<evidence type="ECO:0000256" key="6">
    <source>
        <dbReference type="ARBA" id="ARBA00023136"/>
    </source>
</evidence>
<proteinExistence type="inferred from homology"/>
<comment type="subcellular location">
    <subcellularLocation>
        <location evidence="1 7">Cell inner membrane</location>
        <topology evidence="1 7">Multi-pass membrane protein</topology>
    </subcellularLocation>
</comment>
<dbReference type="InterPro" id="IPR010656">
    <property type="entry name" value="DctM"/>
</dbReference>
<dbReference type="InterPro" id="IPR004681">
    <property type="entry name" value="TRAP_DctM"/>
</dbReference>
<evidence type="ECO:0000256" key="2">
    <source>
        <dbReference type="ARBA" id="ARBA00022475"/>
    </source>
</evidence>
<comment type="subunit">
    <text evidence="7">The complex comprises the extracytoplasmic solute receptor protein and the two transmembrane proteins.</text>
</comment>
<feature type="transmembrane region" description="Helical" evidence="7">
    <location>
        <begin position="412"/>
        <end position="434"/>
    </location>
</feature>